<comment type="caution">
    <text evidence="9">The sequence shown here is derived from an EMBL/GenBank/DDBJ whole genome shotgun (WGS) entry which is preliminary data.</text>
</comment>
<gene>
    <name evidence="7 9" type="primary">gloB</name>
    <name evidence="9" type="ORF">SM757_23330</name>
</gene>
<dbReference type="InterPro" id="IPR032282">
    <property type="entry name" value="HAGH_C"/>
</dbReference>
<evidence type="ECO:0000256" key="6">
    <source>
        <dbReference type="ARBA" id="ARBA00022833"/>
    </source>
</evidence>
<dbReference type="Pfam" id="PF16123">
    <property type="entry name" value="HAGH_C"/>
    <property type="match status" value="1"/>
</dbReference>
<keyword evidence="6 7" id="KW-0862">Zinc</keyword>
<comment type="subunit">
    <text evidence="7">Monomer.</text>
</comment>
<dbReference type="EMBL" id="JAXOJX010000045">
    <property type="protein sequence ID" value="MDZ5459516.1"/>
    <property type="molecule type" value="Genomic_DNA"/>
</dbReference>
<dbReference type="Pfam" id="PF00753">
    <property type="entry name" value="Lactamase_B"/>
    <property type="match status" value="1"/>
</dbReference>
<feature type="binding site" evidence="7">
    <location>
        <position position="53"/>
    </location>
    <ligand>
        <name>Zn(2+)</name>
        <dbReference type="ChEBI" id="CHEBI:29105"/>
        <label>1</label>
    </ligand>
</feature>
<feature type="binding site" evidence="7">
    <location>
        <position position="169"/>
    </location>
    <ligand>
        <name>Zn(2+)</name>
        <dbReference type="ChEBI" id="CHEBI:29105"/>
        <label>2</label>
    </ligand>
</feature>
<proteinExistence type="inferred from homology"/>
<evidence type="ECO:0000256" key="3">
    <source>
        <dbReference type="ARBA" id="ARBA00006759"/>
    </source>
</evidence>
<keyword evidence="10" id="KW-1185">Reference proteome</keyword>
<dbReference type="NCBIfam" id="TIGR03413">
    <property type="entry name" value="GSH_gloB"/>
    <property type="match status" value="1"/>
</dbReference>
<keyword evidence="5 7" id="KW-0378">Hydrolase</keyword>
<evidence type="ECO:0000313" key="9">
    <source>
        <dbReference type="EMBL" id="MDZ5459516.1"/>
    </source>
</evidence>
<feature type="binding site" evidence="7">
    <location>
        <position position="55"/>
    </location>
    <ligand>
        <name>Zn(2+)</name>
        <dbReference type="ChEBI" id="CHEBI:29105"/>
        <label>1</label>
    </ligand>
</feature>
<dbReference type="Proteomes" id="UP001293718">
    <property type="component" value="Unassembled WGS sequence"/>
</dbReference>
<dbReference type="SUPFAM" id="SSF56281">
    <property type="entry name" value="Metallo-hydrolase/oxidoreductase"/>
    <property type="match status" value="1"/>
</dbReference>
<evidence type="ECO:0000259" key="8">
    <source>
        <dbReference type="SMART" id="SM00849"/>
    </source>
</evidence>
<comment type="cofactor">
    <cofactor evidence="7">
        <name>Zn(2+)</name>
        <dbReference type="ChEBI" id="CHEBI:29105"/>
    </cofactor>
    <text evidence="7">Binds 2 Zn(2+) ions per subunit.</text>
</comment>
<dbReference type="RefSeq" id="WP_322467256.1">
    <property type="nucleotide sequence ID" value="NZ_JAXOJX010000045.1"/>
</dbReference>
<evidence type="ECO:0000256" key="4">
    <source>
        <dbReference type="ARBA" id="ARBA00022723"/>
    </source>
</evidence>
<dbReference type="HAMAP" id="MF_01374">
    <property type="entry name" value="Glyoxalase_2"/>
    <property type="match status" value="1"/>
</dbReference>
<feature type="binding site" evidence="7">
    <location>
        <position position="109"/>
    </location>
    <ligand>
        <name>Zn(2+)</name>
        <dbReference type="ChEBI" id="CHEBI:29105"/>
        <label>1</label>
    </ligand>
</feature>
<dbReference type="Gene3D" id="3.60.15.10">
    <property type="entry name" value="Ribonuclease Z/Hydroxyacylglutathione hydrolase-like"/>
    <property type="match status" value="1"/>
</dbReference>
<dbReference type="PIRSF" id="PIRSF005457">
    <property type="entry name" value="Glx"/>
    <property type="match status" value="1"/>
</dbReference>
<feature type="binding site" evidence="7">
    <location>
        <position position="131"/>
    </location>
    <ligand>
        <name>Zn(2+)</name>
        <dbReference type="ChEBI" id="CHEBI:29105"/>
        <label>2</label>
    </ligand>
</feature>
<feature type="binding site" evidence="7">
    <location>
        <position position="57"/>
    </location>
    <ligand>
        <name>Zn(2+)</name>
        <dbReference type="ChEBI" id="CHEBI:29105"/>
        <label>2</label>
    </ligand>
</feature>
<feature type="binding site" evidence="7">
    <location>
        <position position="58"/>
    </location>
    <ligand>
        <name>Zn(2+)</name>
        <dbReference type="ChEBI" id="CHEBI:29105"/>
        <label>2</label>
    </ligand>
</feature>
<dbReference type="CDD" id="cd07723">
    <property type="entry name" value="hydroxyacylglutathione_hydrolase_MBL-fold"/>
    <property type="match status" value="1"/>
</dbReference>
<reference evidence="9 10" key="1">
    <citation type="submission" date="2023-11" db="EMBL/GenBank/DDBJ databases">
        <title>Draft genome of Azohydromonas lata strain H1 (DSM1123), a polyhydroxyalkanoate producer.</title>
        <authorList>
            <person name="Traversa D."/>
            <person name="D'Addabbo P."/>
            <person name="Pazzani C."/>
            <person name="Manzari C."/>
            <person name="Chiara M."/>
            <person name="Scrascia M."/>
        </authorList>
    </citation>
    <scope>NUCLEOTIDE SEQUENCE [LARGE SCALE GENOMIC DNA]</scope>
    <source>
        <strain evidence="9 10">H1</strain>
    </source>
</reference>
<comment type="similarity">
    <text evidence="3 7">Belongs to the metallo-beta-lactamase superfamily. Glyoxalase II family.</text>
</comment>
<feature type="binding site" evidence="7">
    <location>
        <position position="131"/>
    </location>
    <ligand>
        <name>Zn(2+)</name>
        <dbReference type="ChEBI" id="CHEBI:29105"/>
        <label>1</label>
    </ligand>
</feature>
<dbReference type="InterPro" id="IPR035680">
    <property type="entry name" value="Clx_II_MBL"/>
</dbReference>
<evidence type="ECO:0000256" key="5">
    <source>
        <dbReference type="ARBA" id="ARBA00022801"/>
    </source>
</evidence>
<evidence type="ECO:0000256" key="2">
    <source>
        <dbReference type="ARBA" id="ARBA00004963"/>
    </source>
</evidence>
<accession>A0ABU5IKV4</accession>
<name>A0ABU5IKV4_9BURK</name>
<sequence>MWTFSPIRAFQNNYIWLFQNGLEAWVVDPGESTGVLDYLHFHGLQLRGIFITHHHADHIGDVRHLCEATGAAVFGPATEMAGQLFHRLSEGARVSALGIEFHVLDVPGHTAGHIAYYAPDFDGTPLLFCGDALFSAGCGRLFEGTPEQMLRSLDKLAALPGSTRICCAHEYTLGNLKFALAVDPDNEDIATNIKHCEALLAEGLPTVPSSIEKELRINPFLRSRHAAIKKAVRRFHPDAFNEVEIFAALRAWKDRF</sequence>
<dbReference type="InterPro" id="IPR050110">
    <property type="entry name" value="Glyoxalase_II_hydrolase"/>
</dbReference>
<dbReference type="EC" id="3.1.2.6" evidence="7"/>
<evidence type="ECO:0000313" key="10">
    <source>
        <dbReference type="Proteomes" id="UP001293718"/>
    </source>
</evidence>
<dbReference type="SMART" id="SM00849">
    <property type="entry name" value="Lactamase_B"/>
    <property type="match status" value="1"/>
</dbReference>
<dbReference type="PANTHER" id="PTHR43705">
    <property type="entry name" value="HYDROXYACYLGLUTATHIONE HYDROLASE"/>
    <property type="match status" value="1"/>
</dbReference>
<dbReference type="InterPro" id="IPR036866">
    <property type="entry name" value="RibonucZ/Hydroxyglut_hydro"/>
</dbReference>
<dbReference type="GO" id="GO:0004416">
    <property type="term" value="F:hydroxyacylglutathione hydrolase activity"/>
    <property type="evidence" value="ECO:0007669"/>
    <property type="project" value="UniProtKB-EC"/>
</dbReference>
<protein>
    <recommendedName>
        <fullName evidence="7">Hydroxyacylglutathione hydrolase</fullName>
        <ecNumber evidence="7">3.1.2.6</ecNumber>
    </recommendedName>
    <alternativeName>
        <fullName evidence="7">Glyoxalase II</fullName>
        <shortName evidence="7">Glx II</shortName>
    </alternativeName>
</protein>
<evidence type="ECO:0000256" key="1">
    <source>
        <dbReference type="ARBA" id="ARBA00001623"/>
    </source>
</evidence>
<comment type="pathway">
    <text evidence="2 7">Secondary metabolite metabolism; methylglyoxal degradation; (R)-lactate from methylglyoxal: step 2/2.</text>
</comment>
<evidence type="ECO:0000256" key="7">
    <source>
        <dbReference type="HAMAP-Rule" id="MF_01374"/>
    </source>
</evidence>
<keyword evidence="4 7" id="KW-0479">Metal-binding</keyword>
<dbReference type="PANTHER" id="PTHR43705:SF1">
    <property type="entry name" value="HYDROXYACYLGLUTATHIONE HYDROLASE GLOB"/>
    <property type="match status" value="1"/>
</dbReference>
<dbReference type="InterPro" id="IPR001279">
    <property type="entry name" value="Metallo-B-lactamas"/>
</dbReference>
<feature type="domain" description="Metallo-beta-lactamase" evidence="8">
    <location>
        <begin position="12"/>
        <end position="169"/>
    </location>
</feature>
<dbReference type="InterPro" id="IPR017782">
    <property type="entry name" value="Hydroxyacylglutathione_Hdrlase"/>
</dbReference>
<comment type="catalytic activity">
    <reaction evidence="1 7">
        <text>an S-(2-hydroxyacyl)glutathione + H2O = a 2-hydroxy carboxylate + glutathione + H(+)</text>
        <dbReference type="Rhea" id="RHEA:21864"/>
        <dbReference type="ChEBI" id="CHEBI:15377"/>
        <dbReference type="ChEBI" id="CHEBI:15378"/>
        <dbReference type="ChEBI" id="CHEBI:57925"/>
        <dbReference type="ChEBI" id="CHEBI:58896"/>
        <dbReference type="ChEBI" id="CHEBI:71261"/>
        <dbReference type="EC" id="3.1.2.6"/>
    </reaction>
</comment>
<comment type="function">
    <text evidence="7">Thiolesterase that catalyzes the hydrolysis of S-D-lactoyl-glutathione to form glutathione and D-lactic acid.</text>
</comment>
<organism evidence="9 10">
    <name type="scientific">Azohydromonas lata</name>
    <dbReference type="NCBI Taxonomy" id="45677"/>
    <lineage>
        <taxon>Bacteria</taxon>
        <taxon>Pseudomonadati</taxon>
        <taxon>Pseudomonadota</taxon>
        <taxon>Betaproteobacteria</taxon>
        <taxon>Burkholderiales</taxon>
        <taxon>Sphaerotilaceae</taxon>
        <taxon>Azohydromonas</taxon>
    </lineage>
</organism>